<gene>
    <name evidence="2" type="ORF">BWQ96_07909</name>
</gene>
<evidence type="ECO:0000256" key="1">
    <source>
        <dbReference type="SAM" id="MobiDB-lite"/>
    </source>
</evidence>
<organism evidence="2 3">
    <name type="scientific">Gracilariopsis chorda</name>
    <dbReference type="NCBI Taxonomy" id="448386"/>
    <lineage>
        <taxon>Eukaryota</taxon>
        <taxon>Rhodophyta</taxon>
        <taxon>Florideophyceae</taxon>
        <taxon>Rhodymeniophycidae</taxon>
        <taxon>Gracilariales</taxon>
        <taxon>Gracilariaceae</taxon>
        <taxon>Gracilariopsis</taxon>
    </lineage>
</organism>
<evidence type="ECO:0000313" key="3">
    <source>
        <dbReference type="Proteomes" id="UP000247409"/>
    </source>
</evidence>
<name>A0A2V3IK11_9FLOR</name>
<sequence>MQLQLRCIASHPYGVKNQLEYALSATQPRLLTAKKDLIADHNIVTNAVQVTLRTTSSVDKIVSVGGAHSFLAFLHDGHIASYVDSPNAIYLSDERSFDAGRSVTMACGSSLGKHAIFVKADSPSIWCVHVESDGEISKPFKLRSHVDGNQGNMSVVDGVFARVRGKVATSAKSRLCPITAVAVHDELPAAAAVYENGIVRVWDIARKQLQSCFDSQLLMGERPVDIALHPFLLIVVVCTNLGRIMAFNAQSGTFRRGEQPQFACSRIREGKKRFRAMCFTKRRPGYLLLLTTSQRIVVKMINSSNMLVASNRFPKPSRLPSLLDDSRQSLHKPESSIRNRDNTGVPATITCDPTFGLLACSLDNTGGIYVFQPTVAGIPAVQRPVTCGLDTGFSAGGRDIFQGPVLVDPDSVVAHKGCLFRYELGTELLHVCCQLPSGDVRRVEVARDADGTCTGALVFYDGDTEVETDSYADPDPPGRYVLCTKRLKGKWNVSEPTGGDSGCFLGAPGKQDKIFIVSNTGSSASVYSFAAPSSSQGLQQTRQSRGVQRFKLAGNRIGEVFRTPFAEWNAVLYHDIDENRLAVSKNAFDSRAVSRDTYQDASIRFSMDDNTAIPLKENETVLDVRWQKLPSRSEQYLGAIMTDRRIVFVRHVLSVHAVFDMQTISRKVTPFAAPCISWVGPVVMLAQGNSVFSIALNGQADLVANLSHGGHLPALVACLPDRVVYTTTNSDSQKCCLAIASRPYSAVSSTVRGVLSFEALRNSRSANLAETVKAILDTHDASQASAELTDALIESNLTPLAYLIAVSKEGKGSMSPLRRAAFLGQLGEFRGALSILEEEYSRLPAYDSFHAGTELFRMVQRLLNMSFASGDFAVGRRCSALLGRRGTFSAFVDTEGGYAALRSVITAARISKNSYLLDTLHPLVEKSSVSSVATDSSMIVKTRDRQNVQRATKAVDPSAISLGSEDQHMIMIRISPGEDADGKQLPPQETKLVTNVAKDLNDRLMVLRQETFHDYVISGDDNETLYNENEFGGEVPQTIDGSIPVIGKSGGHGDDSADDGIFETMNGDNDRAPQPRKGSAHEANQFAGASSDGDLTALTRRKTEETRQLIVERRQANDTAVSEMKAAAGQMVASQRNLLSTGMPLAPVRAPEMFDRAVRKYGNGRFEAAQMELDTALRSVLRGKERGISVAQQLLNGIVYYHMACRIRIAMEEIASGEHANTIPGRVTYAQLANGLTAQVLLAADRIEGLIQAVDANILLGNFGSAAQAMRMVKELGVPEEKRASLREKYALCQTRGFVDTMPQPGGQLCFRSLKVITSAGVLRCSVCPAIFATDAGVAVSVICPCCGMGQTLYA</sequence>
<dbReference type="EMBL" id="NBIV01000166">
    <property type="protein sequence ID" value="PXF42389.1"/>
    <property type="molecule type" value="Genomic_DNA"/>
</dbReference>
<comment type="caution">
    <text evidence="2">The sequence shown here is derived from an EMBL/GenBank/DDBJ whole genome shotgun (WGS) entry which is preliminary data.</text>
</comment>
<evidence type="ECO:0000313" key="2">
    <source>
        <dbReference type="EMBL" id="PXF42389.1"/>
    </source>
</evidence>
<dbReference type="SUPFAM" id="SSF69322">
    <property type="entry name" value="Tricorn protease domain 2"/>
    <property type="match status" value="1"/>
</dbReference>
<proteinExistence type="predicted"/>
<reference evidence="2 3" key="1">
    <citation type="journal article" date="2018" name="Mol. Biol. Evol.">
        <title>Analysis of the draft genome of the red seaweed Gracilariopsis chorda provides insights into genome size evolution in Rhodophyta.</title>
        <authorList>
            <person name="Lee J."/>
            <person name="Yang E.C."/>
            <person name="Graf L."/>
            <person name="Yang J.H."/>
            <person name="Qiu H."/>
            <person name="Zel Zion U."/>
            <person name="Chan C.X."/>
            <person name="Stephens T.G."/>
            <person name="Weber A.P.M."/>
            <person name="Boo G.H."/>
            <person name="Boo S.M."/>
            <person name="Kim K.M."/>
            <person name="Shin Y."/>
            <person name="Jung M."/>
            <person name="Lee S.J."/>
            <person name="Yim H.S."/>
            <person name="Lee J.H."/>
            <person name="Bhattacharya D."/>
            <person name="Yoon H.S."/>
        </authorList>
    </citation>
    <scope>NUCLEOTIDE SEQUENCE [LARGE SCALE GENOMIC DNA]</scope>
    <source>
        <strain evidence="2 3">SKKU-2015</strain>
        <tissue evidence="2">Whole body</tissue>
    </source>
</reference>
<feature type="region of interest" description="Disordered" evidence="1">
    <location>
        <begin position="1046"/>
        <end position="1097"/>
    </location>
</feature>
<protein>
    <submittedName>
        <fullName evidence="2">Uncharacterized protein</fullName>
    </submittedName>
</protein>
<accession>A0A2V3IK11</accession>
<dbReference type="OrthoDB" id="3295at2759"/>
<keyword evidence="3" id="KW-1185">Reference proteome</keyword>
<dbReference type="Proteomes" id="UP000247409">
    <property type="component" value="Unassembled WGS sequence"/>
</dbReference>